<evidence type="ECO:0000313" key="2">
    <source>
        <dbReference type="Proteomes" id="UP000177010"/>
    </source>
</evidence>
<protein>
    <submittedName>
        <fullName evidence="1">Uncharacterized protein</fullName>
    </submittedName>
</protein>
<comment type="caution">
    <text evidence="1">The sequence shown here is derived from an EMBL/GenBank/DDBJ whole genome shotgun (WGS) entry which is preliminary data.</text>
</comment>
<evidence type="ECO:0000313" key="1">
    <source>
        <dbReference type="EMBL" id="OFA10781.1"/>
    </source>
</evidence>
<accession>A0A1E7XCM7</accession>
<dbReference type="STRING" id="481719.LASUN_13310"/>
<dbReference type="Proteomes" id="UP000177010">
    <property type="component" value="Unassembled WGS sequence"/>
</dbReference>
<gene>
    <name evidence="1" type="ORF">LASUN_13310</name>
</gene>
<dbReference type="AlphaFoldDB" id="A0A1E7XCM7"/>
<proteinExistence type="predicted"/>
<reference evidence="1 2" key="1">
    <citation type="submission" date="2016-09" db="EMBL/GenBank/DDBJ databases">
        <title>Genome Sequence of Lactobacillus sunkii Strain CG01.</title>
        <authorList>
            <person name="Poehlein A."/>
            <person name="Gabris C."/>
            <person name="Bengelsdorf F.R."/>
            <person name="Duerre P."/>
            <person name="Daniel R."/>
        </authorList>
    </citation>
    <scope>NUCLEOTIDE SEQUENCE [LARGE SCALE GENOMIC DNA]</scope>
    <source>
        <strain evidence="1 2">CG_D</strain>
    </source>
</reference>
<dbReference type="RefSeq" id="WP_070367854.1">
    <property type="nucleotide sequence ID" value="NZ_JAZHVW010000002.1"/>
</dbReference>
<sequence>MILKYRVWDGKRDKWLTRKELRHVRVDFQGIVTYKFAGTEMVLSPEDYTLHVDINQKEGSKDHE</sequence>
<name>A0A1E7XCM7_9LACO</name>
<organism evidence="1 2">
    <name type="scientific">Lentilactobacillus sunkii</name>
    <dbReference type="NCBI Taxonomy" id="481719"/>
    <lineage>
        <taxon>Bacteria</taxon>
        <taxon>Bacillati</taxon>
        <taxon>Bacillota</taxon>
        <taxon>Bacilli</taxon>
        <taxon>Lactobacillales</taxon>
        <taxon>Lactobacillaceae</taxon>
        <taxon>Lentilactobacillus</taxon>
    </lineage>
</organism>
<dbReference type="EMBL" id="MIQE01000012">
    <property type="protein sequence ID" value="OFA10781.1"/>
    <property type="molecule type" value="Genomic_DNA"/>
</dbReference>